<proteinExistence type="predicted"/>
<feature type="domain" description="Tf2-1-like SH3-like" evidence="1">
    <location>
        <begin position="79"/>
        <end position="144"/>
    </location>
</feature>
<dbReference type="Pfam" id="PF24626">
    <property type="entry name" value="SH3_Tf2-1"/>
    <property type="match status" value="1"/>
</dbReference>
<gene>
    <name evidence="3" type="primary">LOC121207941</name>
</gene>
<evidence type="ECO:0000259" key="1">
    <source>
        <dbReference type="Pfam" id="PF24626"/>
    </source>
</evidence>
<accession>A0ABM2YX42</accession>
<protein>
    <recommendedName>
        <fullName evidence="1">Tf2-1-like SH3-like domain-containing protein</fullName>
    </recommendedName>
</protein>
<sequence>MCQKVKAEHQLPSRLLQPVKIPQWKWEQVELCEHWILGLELVSKTKNTLRVIRDQLKAASDWQKSYADIKMKNIEFSVGDQVFLRVSPWKKVIRFGCKGKLSLRFIDPYRILKRVRPVSYQLELPPKLDRIHDVFHVSMLRLYRSNPSHIVPVNEIELRPDLTFKEELVQILKHEVKMLRKKTIPLVKVLWQNHGTEEAT</sequence>
<dbReference type="PANTHER" id="PTHR46148:SF44">
    <property type="entry name" value="GAG-POL POLYPROTEIN"/>
    <property type="match status" value="1"/>
</dbReference>
<reference evidence="2" key="1">
    <citation type="journal article" date="2020" name="Nat. Genet.">
        <title>Genomic diversifications of five Gossypium allopolyploid species and their impact on cotton improvement.</title>
        <authorList>
            <person name="Chen Z.J."/>
            <person name="Sreedasyam A."/>
            <person name="Ando A."/>
            <person name="Song Q."/>
            <person name="De Santiago L.M."/>
            <person name="Hulse-Kemp A.M."/>
            <person name="Ding M."/>
            <person name="Ye W."/>
            <person name="Kirkbride R.C."/>
            <person name="Jenkins J."/>
            <person name="Plott C."/>
            <person name="Lovell J."/>
            <person name="Lin Y.M."/>
            <person name="Vaughn R."/>
            <person name="Liu B."/>
            <person name="Simpson S."/>
            <person name="Scheffler B.E."/>
            <person name="Wen L."/>
            <person name="Saski C.A."/>
            <person name="Grover C.E."/>
            <person name="Hu G."/>
            <person name="Conover J.L."/>
            <person name="Carlson J.W."/>
            <person name="Shu S."/>
            <person name="Boston L.B."/>
            <person name="Williams M."/>
            <person name="Peterson D.G."/>
            <person name="McGee K."/>
            <person name="Jones D.C."/>
            <person name="Wendel J.F."/>
            <person name="Stelly D.M."/>
            <person name="Grimwood J."/>
            <person name="Schmutz J."/>
        </authorList>
    </citation>
    <scope>NUCLEOTIDE SEQUENCE [LARGE SCALE GENOMIC DNA]</scope>
    <source>
        <strain evidence="2">cv. TM-1</strain>
    </source>
</reference>
<dbReference type="InterPro" id="IPR056924">
    <property type="entry name" value="SH3_Tf2-1"/>
</dbReference>
<reference evidence="3" key="2">
    <citation type="submission" date="2025-08" db="UniProtKB">
        <authorList>
            <consortium name="RefSeq"/>
        </authorList>
    </citation>
    <scope>IDENTIFICATION</scope>
</reference>
<dbReference type="RefSeq" id="XP_040934425.1">
    <property type="nucleotide sequence ID" value="XM_041078491.1"/>
</dbReference>
<dbReference type="PANTHER" id="PTHR46148">
    <property type="entry name" value="CHROMO DOMAIN-CONTAINING PROTEIN"/>
    <property type="match status" value="1"/>
</dbReference>
<evidence type="ECO:0000313" key="3">
    <source>
        <dbReference type="RefSeq" id="XP_040934425.1"/>
    </source>
</evidence>
<organism evidence="2 3">
    <name type="scientific">Gossypium hirsutum</name>
    <name type="common">Upland cotton</name>
    <name type="synonym">Gossypium mexicanum</name>
    <dbReference type="NCBI Taxonomy" id="3635"/>
    <lineage>
        <taxon>Eukaryota</taxon>
        <taxon>Viridiplantae</taxon>
        <taxon>Streptophyta</taxon>
        <taxon>Embryophyta</taxon>
        <taxon>Tracheophyta</taxon>
        <taxon>Spermatophyta</taxon>
        <taxon>Magnoliopsida</taxon>
        <taxon>eudicotyledons</taxon>
        <taxon>Gunneridae</taxon>
        <taxon>Pentapetalae</taxon>
        <taxon>rosids</taxon>
        <taxon>malvids</taxon>
        <taxon>Malvales</taxon>
        <taxon>Malvaceae</taxon>
        <taxon>Malvoideae</taxon>
        <taxon>Gossypium</taxon>
    </lineage>
</organism>
<dbReference type="GeneID" id="121207941"/>
<name>A0ABM2YX42_GOSHI</name>
<keyword evidence="2" id="KW-1185">Reference proteome</keyword>
<dbReference type="Proteomes" id="UP000818029">
    <property type="component" value="Chromosome A10"/>
</dbReference>
<evidence type="ECO:0000313" key="2">
    <source>
        <dbReference type="Proteomes" id="UP000818029"/>
    </source>
</evidence>